<dbReference type="PANTHER" id="PTHR46713">
    <property type="entry name" value="F13M7.16 PROTEIN"/>
    <property type="match status" value="1"/>
</dbReference>
<reference evidence="3 4" key="1">
    <citation type="journal article" date="2023" name="Nat. Commun.">
        <title>Origin of minicircular mitochondrial genomes in red algae.</title>
        <authorList>
            <person name="Lee Y."/>
            <person name="Cho C.H."/>
            <person name="Lee Y.M."/>
            <person name="Park S.I."/>
            <person name="Yang J.H."/>
            <person name="West J.A."/>
            <person name="Bhattacharya D."/>
            <person name="Yoon H.S."/>
        </authorList>
    </citation>
    <scope>NUCLEOTIDE SEQUENCE [LARGE SCALE GENOMIC DNA]</scope>
    <source>
        <strain evidence="3 4">CCMP1338</strain>
        <tissue evidence="3">Whole cell</tissue>
    </source>
</reference>
<gene>
    <name evidence="3" type="ORF">NDN08_001769</name>
</gene>
<evidence type="ECO:0000259" key="2">
    <source>
        <dbReference type="PROSITE" id="PS50030"/>
    </source>
</evidence>
<dbReference type="InterPro" id="IPR009060">
    <property type="entry name" value="UBA-like_sf"/>
</dbReference>
<dbReference type="Pfam" id="PF22562">
    <property type="entry name" value="UBA_7"/>
    <property type="match status" value="1"/>
</dbReference>
<evidence type="ECO:0000313" key="3">
    <source>
        <dbReference type="EMBL" id="KAJ8905261.1"/>
    </source>
</evidence>
<keyword evidence="4" id="KW-1185">Reference proteome</keyword>
<accession>A0AAV8UXK1</accession>
<feature type="domain" description="UBA" evidence="2">
    <location>
        <begin position="35"/>
        <end position="75"/>
    </location>
</feature>
<organism evidence="3 4">
    <name type="scientific">Rhodosorus marinus</name>
    <dbReference type="NCBI Taxonomy" id="101924"/>
    <lineage>
        <taxon>Eukaryota</taxon>
        <taxon>Rhodophyta</taxon>
        <taxon>Stylonematophyceae</taxon>
        <taxon>Stylonematales</taxon>
        <taxon>Stylonemataceae</taxon>
        <taxon>Rhodosorus</taxon>
    </lineage>
</organism>
<dbReference type="SUPFAM" id="SSF46934">
    <property type="entry name" value="UBA-like"/>
    <property type="match status" value="1"/>
</dbReference>
<protein>
    <recommendedName>
        <fullName evidence="2">UBA domain-containing protein</fullName>
    </recommendedName>
</protein>
<dbReference type="EMBL" id="JAMWBK010000005">
    <property type="protein sequence ID" value="KAJ8905261.1"/>
    <property type="molecule type" value="Genomic_DNA"/>
</dbReference>
<dbReference type="InterPro" id="IPR015940">
    <property type="entry name" value="UBA"/>
</dbReference>
<dbReference type="PROSITE" id="PS50030">
    <property type="entry name" value="UBA"/>
    <property type="match status" value="1"/>
</dbReference>
<name>A0AAV8UXK1_9RHOD</name>
<proteinExistence type="predicted"/>
<dbReference type="PANTHER" id="PTHR46713:SF1">
    <property type="entry name" value="F13M7.16 PROTEIN"/>
    <property type="match status" value="1"/>
</dbReference>
<dbReference type="AlphaFoldDB" id="A0AAV8UXK1"/>
<dbReference type="SUPFAM" id="SSF143503">
    <property type="entry name" value="PUG domain-like"/>
    <property type="match status" value="1"/>
</dbReference>
<dbReference type="Proteomes" id="UP001157974">
    <property type="component" value="Unassembled WGS sequence"/>
</dbReference>
<evidence type="ECO:0000313" key="4">
    <source>
        <dbReference type="Proteomes" id="UP001157974"/>
    </source>
</evidence>
<feature type="compositionally biased region" description="Basic and acidic residues" evidence="1">
    <location>
        <begin position="1"/>
        <end position="11"/>
    </location>
</feature>
<feature type="region of interest" description="Disordered" evidence="1">
    <location>
        <begin position="1"/>
        <end position="31"/>
    </location>
</feature>
<dbReference type="Pfam" id="PF09409">
    <property type="entry name" value="PUB"/>
    <property type="match status" value="1"/>
</dbReference>
<dbReference type="Gene3D" id="1.10.8.10">
    <property type="entry name" value="DNA helicase RuvA subunit, C-terminal domain"/>
    <property type="match status" value="1"/>
</dbReference>
<evidence type="ECO:0000256" key="1">
    <source>
        <dbReference type="SAM" id="MobiDB-lite"/>
    </source>
</evidence>
<sequence>MEDKEPVKVEDGGSESVKAAVESSPVDGGVKLPPHVDEALLAEMIEMGFPRNRAMRGLFYGGSTLDAAITWIGEHDQEPDVNDPLPADAVAESKKELTPEEKAAKAEELKQRIAENRRVQAENEKVAEKTREKERIQRGKQMAETRKVVEEQERQRAIDLRRKDKEDEARERERLRQLLREDRIRRFGVEKANELEKRSEEAAARKKVETDLLKKKQAEEKAMREASGQDDTIDMEKALKEMSAAVVKLDGNPADVRKTCYGTMGKYITNIINQPRDVKFRKIRLENAAFQKRVIAADGGLDYLLAVGFREDVEEGFLVLTHSDMFLLNRVRGDLELYSSKI</sequence>
<dbReference type="Gene3D" id="1.20.58.2190">
    <property type="match status" value="1"/>
</dbReference>
<dbReference type="InterPro" id="IPR018997">
    <property type="entry name" value="PUB_domain"/>
</dbReference>
<comment type="caution">
    <text evidence="3">The sequence shown here is derived from an EMBL/GenBank/DDBJ whole genome shotgun (WGS) entry which is preliminary data.</text>
</comment>
<dbReference type="SMART" id="SM00580">
    <property type="entry name" value="PUG"/>
    <property type="match status" value="1"/>
</dbReference>
<dbReference type="InterPro" id="IPR036339">
    <property type="entry name" value="PUB-like_dom_sf"/>
</dbReference>
<feature type="region of interest" description="Disordered" evidence="1">
    <location>
        <begin position="121"/>
        <end position="155"/>
    </location>
</feature>